<dbReference type="Proteomes" id="UP000001505">
    <property type="component" value="Chromosome"/>
</dbReference>
<dbReference type="RefSeq" id="WP_013182683.1">
    <property type="nucleotide sequence ID" value="NC_014225.1"/>
</dbReference>
<organism evidence="1 2">
    <name type="scientific">Waddlia chondrophila (strain ATCC VR-1470 / WSU 86-1044)</name>
    <dbReference type="NCBI Taxonomy" id="716544"/>
    <lineage>
        <taxon>Bacteria</taxon>
        <taxon>Pseudomonadati</taxon>
        <taxon>Chlamydiota</taxon>
        <taxon>Chlamydiia</taxon>
        <taxon>Parachlamydiales</taxon>
        <taxon>Waddliaceae</taxon>
        <taxon>Waddlia</taxon>
    </lineage>
</organism>
<sequence length="445" mass="49728">MTGDMNVNQQGISQTEFHHLLDHLELSEEKDLIDLMNDSTISKSLKEAVMMYYAIGIPFLERPEIGENGEFSWSVSNESVQSAVEAGFAKIGSDIWDRYAEYLEDQKKRIAEYLDSPQYREKVERQSPAYLAYIERNTPIDTQSQARNATGYQEWLSTLPPAARDIEINWTDEKIGHSKDLWNNLIDATSHFLSDYKDEMSDAVPFMAASFVISSTFIGDYMNIVDVASTEMVTVNPVQDAAKNVLALVEPAFHEQVTLAINFFAVGLVAYSNAEAIGNQQQGGQEAASKDAVLAFANSVIDKVKSNEINYFLMALLVNSAEKGQLSPQDVQHLTRVVKAAMLSVALAALYKFEAGEISEKEFRDLLAGKMEPRTEEERQLVLLLNSVYTEGMAANDGQYEGQWRSVMDSLVSFILSKPSVEDLINPTRVWAQVGTFLRNPNPRG</sequence>
<keyword evidence="2" id="KW-1185">Reference proteome</keyword>
<evidence type="ECO:0000313" key="2">
    <source>
        <dbReference type="Proteomes" id="UP000001505"/>
    </source>
</evidence>
<dbReference type="EMBL" id="CP001928">
    <property type="protein sequence ID" value="ADI38977.1"/>
    <property type="molecule type" value="Genomic_DNA"/>
</dbReference>
<evidence type="ECO:0000313" key="1">
    <source>
        <dbReference type="EMBL" id="ADI38977.1"/>
    </source>
</evidence>
<dbReference type="HOGENOM" id="CLU_615298_0_0_0"/>
<dbReference type="AlphaFoldDB" id="D6YSD2"/>
<reference evidence="1 2" key="1">
    <citation type="journal article" date="2010" name="PLoS ONE">
        <title>The Waddlia genome: a window into chlamydial biology.</title>
        <authorList>
            <person name="Bertelli C."/>
            <person name="Collyn F."/>
            <person name="Croxatto A."/>
            <person name="Ruckert C."/>
            <person name="Polkinghorne A."/>
            <person name="Kebbi-Beghdadi C."/>
            <person name="Goesmann A."/>
            <person name="Vaughan L."/>
            <person name="Greub G."/>
        </authorList>
    </citation>
    <scope>NUCLEOTIDE SEQUENCE [LARGE SCALE GENOMIC DNA]</scope>
    <source>
        <strain evidence="2">ATCC VR-1470 / WSU 86-1044</strain>
    </source>
</reference>
<name>D6YSD2_WADCW</name>
<dbReference type="KEGG" id="wch:wcw_1632"/>
<dbReference type="eggNOG" id="ENOG5033KAV">
    <property type="taxonomic scope" value="Bacteria"/>
</dbReference>
<protein>
    <submittedName>
        <fullName evidence="1">Uncharacterized protein</fullName>
    </submittedName>
</protein>
<proteinExistence type="predicted"/>
<gene>
    <name evidence="1" type="ordered locus">wcw_1632</name>
</gene>
<dbReference type="STRING" id="716544.wcw_1632"/>
<accession>D6YSD2</accession>